<dbReference type="RefSeq" id="WP_134105198.1">
    <property type="nucleotide sequence ID" value="NZ_SODP01000002.1"/>
</dbReference>
<feature type="region of interest" description="Disordered" evidence="1">
    <location>
        <begin position="174"/>
        <end position="233"/>
    </location>
</feature>
<organism evidence="3 4">
    <name type="scientific">Kribbella pratensis</name>
    <dbReference type="NCBI Taxonomy" id="2512112"/>
    <lineage>
        <taxon>Bacteria</taxon>
        <taxon>Bacillati</taxon>
        <taxon>Actinomycetota</taxon>
        <taxon>Actinomycetes</taxon>
        <taxon>Propionibacteriales</taxon>
        <taxon>Kribbellaceae</taxon>
        <taxon>Kribbella</taxon>
    </lineage>
</organism>
<accession>A0A4R8C2K0</accession>
<name>A0A4R8C2K0_9ACTN</name>
<evidence type="ECO:0000256" key="2">
    <source>
        <dbReference type="SAM" id="Phobius"/>
    </source>
</evidence>
<dbReference type="AlphaFoldDB" id="A0A4R8C2K0"/>
<gene>
    <name evidence="3" type="ORF">EV653_3978</name>
</gene>
<comment type="caution">
    <text evidence="3">The sequence shown here is derived from an EMBL/GenBank/DDBJ whole genome shotgun (WGS) entry which is preliminary data.</text>
</comment>
<evidence type="ECO:0000313" key="4">
    <source>
        <dbReference type="Proteomes" id="UP000295146"/>
    </source>
</evidence>
<feature type="transmembrane region" description="Helical" evidence="2">
    <location>
        <begin position="20"/>
        <end position="40"/>
    </location>
</feature>
<feature type="transmembrane region" description="Helical" evidence="2">
    <location>
        <begin position="139"/>
        <end position="169"/>
    </location>
</feature>
<feature type="compositionally biased region" description="Pro residues" evidence="1">
    <location>
        <begin position="205"/>
        <end position="233"/>
    </location>
</feature>
<keyword evidence="2" id="KW-0812">Transmembrane</keyword>
<evidence type="ECO:0000313" key="3">
    <source>
        <dbReference type="EMBL" id="TDW69946.1"/>
    </source>
</evidence>
<protein>
    <submittedName>
        <fullName evidence="3">Uncharacterized protein</fullName>
    </submittedName>
</protein>
<sequence>MTMQPGLPMPAPKKSVLPMIAIACFVVGAVLVGFFVWRIVVTAPQTPQPIESGRVELKEEGLTIYSSVPVLTPPCKAQDADGNDVPLQRETGSETITINGNSWYVVARSEHPVPAGVYSISCTDDQTSATYAAGPKSSVVAFVLSILGAVFSFLIFAGLGIVFLIIWAVRKSRRNRPTQPGAPGNYPPPGNYPTPGYPYSGHPQPGYPQQPSPTFPPPPPYNPGPNPDRPQDR</sequence>
<reference evidence="3 4" key="1">
    <citation type="submission" date="2019-03" db="EMBL/GenBank/DDBJ databases">
        <title>Genomic Encyclopedia of Type Strains, Phase III (KMG-III): the genomes of soil and plant-associated and newly described type strains.</title>
        <authorList>
            <person name="Whitman W."/>
        </authorList>
    </citation>
    <scope>NUCLEOTIDE SEQUENCE [LARGE SCALE GENOMIC DNA]</scope>
    <source>
        <strain evidence="3 4">VKM Ac-2573</strain>
    </source>
</reference>
<keyword evidence="4" id="KW-1185">Reference proteome</keyword>
<keyword evidence="2" id="KW-0472">Membrane</keyword>
<evidence type="ECO:0000256" key="1">
    <source>
        <dbReference type="SAM" id="MobiDB-lite"/>
    </source>
</evidence>
<dbReference type="Proteomes" id="UP000295146">
    <property type="component" value="Unassembled WGS sequence"/>
</dbReference>
<dbReference type="OrthoDB" id="3826091at2"/>
<keyword evidence="2" id="KW-1133">Transmembrane helix</keyword>
<proteinExistence type="predicted"/>
<feature type="compositionally biased region" description="Pro residues" evidence="1">
    <location>
        <begin position="185"/>
        <end position="196"/>
    </location>
</feature>
<dbReference type="EMBL" id="SODP01000002">
    <property type="protein sequence ID" value="TDW69946.1"/>
    <property type="molecule type" value="Genomic_DNA"/>
</dbReference>